<protein>
    <recommendedName>
        <fullName evidence="3">Helix-turn-helix domain-containing protein</fullName>
    </recommendedName>
</protein>
<reference evidence="2" key="1">
    <citation type="submission" date="2016-10" db="EMBL/GenBank/DDBJ databases">
        <authorList>
            <person name="Varghese N."/>
            <person name="Submissions S."/>
        </authorList>
    </citation>
    <scope>NUCLEOTIDE SEQUENCE [LARGE SCALE GENOMIC DNA]</scope>
    <source>
        <strain evidence="2">DSM 25329</strain>
    </source>
</reference>
<evidence type="ECO:0008006" key="3">
    <source>
        <dbReference type="Google" id="ProtNLM"/>
    </source>
</evidence>
<dbReference type="OrthoDB" id="1442826at2"/>
<proteinExistence type="predicted"/>
<sequence>MERPVSKYLNRILGDARVKVWHVGTYLALVLLWDKNKQSSPFRVTRRLIMQMSRARSQTTYHKCLQDLESLGYIKYSPSYHPGVASKVWLVES</sequence>
<keyword evidence="2" id="KW-1185">Reference proteome</keyword>
<dbReference type="EMBL" id="FNAN01000017">
    <property type="protein sequence ID" value="SDG32862.1"/>
    <property type="molecule type" value="Genomic_DNA"/>
</dbReference>
<gene>
    <name evidence="1" type="ORF">SAMN04487996_117169</name>
</gene>
<dbReference type="STRING" id="659014.SAMN04487996_117169"/>
<name>A0A1G7TCP3_9BACT</name>
<organism evidence="1 2">
    <name type="scientific">Dyadobacter soli</name>
    <dbReference type="NCBI Taxonomy" id="659014"/>
    <lineage>
        <taxon>Bacteria</taxon>
        <taxon>Pseudomonadati</taxon>
        <taxon>Bacteroidota</taxon>
        <taxon>Cytophagia</taxon>
        <taxon>Cytophagales</taxon>
        <taxon>Spirosomataceae</taxon>
        <taxon>Dyadobacter</taxon>
    </lineage>
</organism>
<evidence type="ECO:0000313" key="1">
    <source>
        <dbReference type="EMBL" id="SDG32862.1"/>
    </source>
</evidence>
<evidence type="ECO:0000313" key="2">
    <source>
        <dbReference type="Proteomes" id="UP000198748"/>
    </source>
</evidence>
<dbReference type="AlphaFoldDB" id="A0A1G7TCP3"/>
<dbReference type="Proteomes" id="UP000198748">
    <property type="component" value="Unassembled WGS sequence"/>
</dbReference>
<accession>A0A1G7TCP3</accession>